<dbReference type="Gene3D" id="1.10.150.240">
    <property type="entry name" value="Putative phosphatase, domain 2"/>
    <property type="match status" value="1"/>
</dbReference>
<dbReference type="NCBIfam" id="TIGR01509">
    <property type="entry name" value="HAD-SF-IA-v3"/>
    <property type="match status" value="1"/>
</dbReference>
<dbReference type="EMBL" id="CABPRZ010000004">
    <property type="protein sequence ID" value="VVD87957.1"/>
    <property type="molecule type" value="Genomic_DNA"/>
</dbReference>
<dbReference type="CDD" id="cd02603">
    <property type="entry name" value="HAD_sEH-N_like"/>
    <property type="match status" value="1"/>
</dbReference>
<dbReference type="AlphaFoldDB" id="A0A5E4TJ77"/>
<evidence type="ECO:0000313" key="2">
    <source>
        <dbReference type="Proteomes" id="UP000414233"/>
    </source>
</evidence>
<keyword evidence="1" id="KW-0378">Hydrolase</keyword>
<organism evidence="1 2">
    <name type="scientific">Pandoraea terrae</name>
    <dbReference type="NCBI Taxonomy" id="1537710"/>
    <lineage>
        <taxon>Bacteria</taxon>
        <taxon>Pseudomonadati</taxon>
        <taxon>Pseudomonadota</taxon>
        <taxon>Betaproteobacteria</taxon>
        <taxon>Burkholderiales</taxon>
        <taxon>Burkholderiaceae</taxon>
        <taxon>Pandoraea</taxon>
    </lineage>
</organism>
<proteinExistence type="predicted"/>
<sequence>MYPTISLVLFDLDGVLCRYDRTARIEHIAAVVGQSAEAVIRAVWDSGLEGRADAGEVNDAEYLGEMGKRLGCPITLADWLAARRASMTPDTDVLRVARDVAARKHVAVFTNNCHLIAEHIAYLCPEVAEVFGNTVHTTAEVGVTKPSPQAFRGCLAQIGAAAAETLFIDDGEANVAGAIQAGLHAHRFVGANDLRFALASHGVL</sequence>
<accession>A0A5E4TJ77</accession>
<name>A0A5E4TJ77_9BURK</name>
<dbReference type="InterPro" id="IPR023198">
    <property type="entry name" value="PGP-like_dom2"/>
</dbReference>
<dbReference type="SFLD" id="SFLDG01129">
    <property type="entry name" value="C1.5:_HAD__Beta-PGM__Phosphata"/>
    <property type="match status" value="1"/>
</dbReference>
<dbReference type="Proteomes" id="UP000414233">
    <property type="component" value="Unassembled WGS sequence"/>
</dbReference>
<dbReference type="SUPFAM" id="SSF56784">
    <property type="entry name" value="HAD-like"/>
    <property type="match status" value="1"/>
</dbReference>
<dbReference type="PANTHER" id="PTHR43611">
    <property type="entry name" value="ALPHA-D-GLUCOSE 1-PHOSPHATE PHOSPHATASE"/>
    <property type="match status" value="1"/>
</dbReference>
<keyword evidence="2" id="KW-1185">Reference proteome</keyword>
<dbReference type="InterPro" id="IPR006439">
    <property type="entry name" value="HAD-SF_hydro_IA"/>
</dbReference>
<dbReference type="InterPro" id="IPR023214">
    <property type="entry name" value="HAD_sf"/>
</dbReference>
<dbReference type="OrthoDB" id="9797415at2"/>
<protein>
    <submittedName>
        <fullName evidence="1">Phosphatase</fullName>
        <ecNumber evidence="1">3.1.-.-</ecNumber>
    </submittedName>
</protein>
<dbReference type="SFLD" id="SFLDS00003">
    <property type="entry name" value="Haloacid_Dehalogenase"/>
    <property type="match status" value="1"/>
</dbReference>
<dbReference type="InterPro" id="IPR036412">
    <property type="entry name" value="HAD-like_sf"/>
</dbReference>
<dbReference type="EC" id="3.1.-.-" evidence="1"/>
<reference evidence="1 2" key="1">
    <citation type="submission" date="2019-08" db="EMBL/GenBank/DDBJ databases">
        <authorList>
            <person name="Peeters C."/>
        </authorList>
    </citation>
    <scope>NUCLEOTIDE SEQUENCE [LARGE SCALE GENOMIC DNA]</scope>
    <source>
        <strain evidence="1 2">LMG 30175</strain>
    </source>
</reference>
<dbReference type="GO" id="GO:0016787">
    <property type="term" value="F:hydrolase activity"/>
    <property type="evidence" value="ECO:0007669"/>
    <property type="project" value="UniProtKB-KW"/>
</dbReference>
<dbReference type="RefSeq" id="WP_150696331.1">
    <property type="nucleotide sequence ID" value="NZ_CABPRZ010000004.1"/>
</dbReference>
<dbReference type="Pfam" id="PF00702">
    <property type="entry name" value="Hydrolase"/>
    <property type="match status" value="1"/>
</dbReference>
<gene>
    <name evidence="1" type="ORF">PTE30175_01401</name>
</gene>
<dbReference type="PANTHER" id="PTHR43611:SF3">
    <property type="entry name" value="FLAVIN MONONUCLEOTIDE HYDROLASE 1, CHLOROPLATIC"/>
    <property type="match status" value="1"/>
</dbReference>
<evidence type="ECO:0000313" key="1">
    <source>
        <dbReference type="EMBL" id="VVD87957.1"/>
    </source>
</evidence>
<dbReference type="Gene3D" id="3.40.50.1000">
    <property type="entry name" value="HAD superfamily/HAD-like"/>
    <property type="match status" value="1"/>
</dbReference>